<reference evidence="3 4" key="1">
    <citation type="submission" date="2019-03" db="EMBL/GenBank/DDBJ databases">
        <title>Deep-cultivation of Planctomycetes and their phenomic and genomic characterization uncovers novel biology.</title>
        <authorList>
            <person name="Wiegand S."/>
            <person name="Jogler M."/>
            <person name="Boedeker C."/>
            <person name="Pinto D."/>
            <person name="Vollmers J."/>
            <person name="Rivas-Marin E."/>
            <person name="Kohn T."/>
            <person name="Peeters S.H."/>
            <person name="Heuer A."/>
            <person name="Rast P."/>
            <person name="Oberbeckmann S."/>
            <person name="Bunk B."/>
            <person name="Jeske O."/>
            <person name="Meyerdierks A."/>
            <person name="Storesund J.E."/>
            <person name="Kallscheuer N."/>
            <person name="Luecker S."/>
            <person name="Lage O.M."/>
            <person name="Pohl T."/>
            <person name="Merkel B.J."/>
            <person name="Hornburger P."/>
            <person name="Mueller R.-W."/>
            <person name="Bruemmer F."/>
            <person name="Labrenz M."/>
            <person name="Spormann A.M."/>
            <person name="Op den Camp H."/>
            <person name="Overmann J."/>
            <person name="Amann R."/>
            <person name="Jetten M.S.M."/>
            <person name="Mascher T."/>
            <person name="Medema M.H."/>
            <person name="Devos D.P."/>
            <person name="Kaster A.-K."/>
            <person name="Ovreas L."/>
            <person name="Rohde M."/>
            <person name="Galperin M.Y."/>
            <person name="Jogler C."/>
        </authorList>
    </citation>
    <scope>NUCLEOTIDE SEQUENCE [LARGE SCALE GENOMIC DNA]</scope>
    <source>
        <strain evidence="3 4">V144</strain>
    </source>
</reference>
<feature type="transmembrane region" description="Helical" evidence="2">
    <location>
        <begin position="12"/>
        <end position="35"/>
    </location>
</feature>
<evidence type="ECO:0000313" key="3">
    <source>
        <dbReference type="EMBL" id="QDT99648.1"/>
    </source>
</evidence>
<organism evidence="3 4">
    <name type="scientific">Gimesia aquarii</name>
    <dbReference type="NCBI Taxonomy" id="2527964"/>
    <lineage>
        <taxon>Bacteria</taxon>
        <taxon>Pseudomonadati</taxon>
        <taxon>Planctomycetota</taxon>
        <taxon>Planctomycetia</taxon>
        <taxon>Planctomycetales</taxon>
        <taxon>Planctomycetaceae</taxon>
        <taxon>Gimesia</taxon>
    </lineage>
</organism>
<feature type="compositionally biased region" description="Basic residues" evidence="1">
    <location>
        <begin position="108"/>
        <end position="146"/>
    </location>
</feature>
<dbReference type="EMBL" id="CP037920">
    <property type="protein sequence ID" value="QDT99648.1"/>
    <property type="molecule type" value="Genomic_DNA"/>
</dbReference>
<dbReference type="Proteomes" id="UP000318704">
    <property type="component" value="Chromosome"/>
</dbReference>
<feature type="region of interest" description="Disordered" evidence="1">
    <location>
        <begin position="96"/>
        <end position="146"/>
    </location>
</feature>
<evidence type="ECO:0000256" key="2">
    <source>
        <dbReference type="SAM" id="Phobius"/>
    </source>
</evidence>
<dbReference type="AlphaFoldDB" id="A0A517W330"/>
<accession>A0A517W330</accession>
<name>A0A517W330_9PLAN</name>
<evidence type="ECO:0000313" key="4">
    <source>
        <dbReference type="Proteomes" id="UP000318704"/>
    </source>
</evidence>
<gene>
    <name evidence="3" type="ORF">V144x_51600</name>
</gene>
<protein>
    <submittedName>
        <fullName evidence="3">Uncharacterized protein</fullName>
    </submittedName>
</protein>
<keyword evidence="2" id="KW-1133">Transmembrane helix</keyword>
<proteinExistence type="predicted"/>
<keyword evidence="2" id="KW-0472">Membrane</keyword>
<dbReference type="KEGG" id="gaw:V144x_51600"/>
<sequence length="146" mass="16356">MHLLNKFWSEELGLVVSAELVMLGTVGVLGATVGLSTASTAINDELLEFSHAIRSLDQSYHVEGHQSCRAWTASSSYRQQDVEISRADLCGQIESMQNAEKSSEKQSTIKKRKAPPKAKELRKKLEQKKKNENKKKSKQKKKNQNA</sequence>
<evidence type="ECO:0000256" key="1">
    <source>
        <dbReference type="SAM" id="MobiDB-lite"/>
    </source>
</evidence>
<keyword evidence="2" id="KW-0812">Transmembrane</keyword>
<dbReference type="RefSeq" id="WP_144989355.1">
    <property type="nucleotide sequence ID" value="NZ_CP037920.1"/>
</dbReference>